<proteinExistence type="predicted"/>
<dbReference type="EMBL" id="CP045875">
    <property type="protein sequence ID" value="QGG48694.1"/>
    <property type="molecule type" value="Genomic_DNA"/>
</dbReference>
<gene>
    <name evidence="1" type="ORF">FTV88_2601</name>
</gene>
<evidence type="ECO:0000313" key="1">
    <source>
        <dbReference type="EMBL" id="QGG48694.1"/>
    </source>
</evidence>
<evidence type="ECO:0008006" key="3">
    <source>
        <dbReference type="Google" id="ProtNLM"/>
    </source>
</evidence>
<evidence type="ECO:0000313" key="2">
    <source>
        <dbReference type="Proteomes" id="UP000366051"/>
    </source>
</evidence>
<organism evidence="1 2">
    <name type="scientific">Heliorestis convoluta</name>
    <dbReference type="NCBI Taxonomy" id="356322"/>
    <lineage>
        <taxon>Bacteria</taxon>
        <taxon>Bacillati</taxon>
        <taxon>Bacillota</taxon>
        <taxon>Clostridia</taxon>
        <taxon>Eubacteriales</taxon>
        <taxon>Heliobacteriaceae</taxon>
        <taxon>Heliorestis</taxon>
    </lineage>
</organism>
<accession>A0A5Q2N084</accession>
<keyword evidence="2" id="KW-1185">Reference proteome</keyword>
<dbReference type="RefSeq" id="WP_153725811.1">
    <property type="nucleotide sequence ID" value="NZ_CP045875.1"/>
</dbReference>
<protein>
    <recommendedName>
        <fullName evidence="3">SipL SPOCS domain-containing protein</fullName>
    </recommendedName>
</protein>
<sequence length="192" mass="21374">MDIKNGTIELFAQVVVAKNVQKDEPILFDAAPHCHVGPKEVCLENIDGSPIVAIENIIFDFDRRDPEDLVVNMNGNVTVTLNYDLVFLVKDAKGERAVRVCPGSFTKIIQLHEFCPSLTPAELAEEVEDAEVLVRNVRFDVVLRRNEKCEVKPSVLGTPVDVLVFADIIVKLTRFTDVIVVGELDTLIDKDC</sequence>
<dbReference type="KEGG" id="hcv:FTV88_2601"/>
<reference evidence="2" key="1">
    <citation type="submission" date="2019-11" db="EMBL/GenBank/DDBJ databases">
        <title>Genome sequence of Heliorestis convoluta strain HH, an alkaliphilic and minimalistic phototrophic bacterium from a soda lake in Egypt.</title>
        <authorList>
            <person name="Dewey E.D."/>
            <person name="Stokes L.M."/>
            <person name="Burchell B.M."/>
            <person name="Shaffer K.N."/>
            <person name="Huntington A.M."/>
            <person name="Baker J.M."/>
            <person name="Nadendla S."/>
            <person name="Giglio M.G."/>
            <person name="Touchman J.W."/>
            <person name="Blankenship R.E."/>
            <person name="Madigan M.T."/>
            <person name="Sattley W.M."/>
        </authorList>
    </citation>
    <scope>NUCLEOTIDE SEQUENCE [LARGE SCALE GENOMIC DNA]</scope>
    <source>
        <strain evidence="2">HH</strain>
    </source>
</reference>
<dbReference type="Proteomes" id="UP000366051">
    <property type="component" value="Chromosome"/>
</dbReference>
<name>A0A5Q2N084_9FIRM</name>
<dbReference type="OrthoDB" id="2080641at2"/>
<dbReference type="AlphaFoldDB" id="A0A5Q2N084"/>